<dbReference type="AlphaFoldDB" id="A0A855GLI4"/>
<keyword evidence="11" id="KW-0808">Transferase</keyword>
<evidence type="ECO:0000256" key="4">
    <source>
        <dbReference type="ARBA" id="ARBA00022490"/>
    </source>
</evidence>
<keyword evidence="7" id="KW-0547">Nucleotide-binding</keyword>
<keyword evidence="9" id="KW-0460">Magnesium</keyword>
<dbReference type="EMBL" id="PIXC01000004">
    <property type="protein sequence ID" value="PKE26799.1"/>
    <property type="molecule type" value="Genomic_DNA"/>
</dbReference>
<reference evidence="11 12" key="1">
    <citation type="submission" date="2017-12" db="EMBL/GenBank/DDBJ databases">
        <title>Genomics of Macrococcus caseolyticus.</title>
        <authorList>
            <person name="MacFadyen A.C."/>
            <person name="Paterson G.K."/>
        </authorList>
    </citation>
    <scope>NUCLEOTIDE SEQUENCE [LARGE SCALE GENOMIC DNA]</scope>
    <source>
        <strain evidence="11 12">5788_EF188</strain>
    </source>
</reference>
<dbReference type="GO" id="GO:0046872">
    <property type="term" value="F:metal ion binding"/>
    <property type="evidence" value="ECO:0007669"/>
    <property type="project" value="UniProtKB-KW"/>
</dbReference>
<gene>
    <name evidence="11" type="ORF">CW686_02455</name>
</gene>
<dbReference type="GO" id="GO:0016740">
    <property type="term" value="F:transferase activity"/>
    <property type="evidence" value="ECO:0007669"/>
    <property type="project" value="UniProtKB-KW"/>
</dbReference>
<evidence type="ECO:0000256" key="10">
    <source>
        <dbReference type="ARBA" id="ARBA00032441"/>
    </source>
</evidence>
<evidence type="ECO:0000256" key="6">
    <source>
        <dbReference type="ARBA" id="ARBA00022723"/>
    </source>
</evidence>
<evidence type="ECO:0000256" key="7">
    <source>
        <dbReference type="ARBA" id="ARBA00022741"/>
    </source>
</evidence>
<evidence type="ECO:0000256" key="1">
    <source>
        <dbReference type="ARBA" id="ARBA00004496"/>
    </source>
</evidence>
<dbReference type="PANTHER" id="PTHR33540:SF2">
    <property type="entry name" value="TRNA THREONYLCARBAMOYLADENOSINE BIOSYNTHESIS PROTEIN TSAE"/>
    <property type="match status" value="1"/>
</dbReference>
<evidence type="ECO:0000256" key="9">
    <source>
        <dbReference type="ARBA" id="ARBA00022842"/>
    </source>
</evidence>
<accession>A0A855GLI4</accession>
<dbReference type="FunFam" id="3.40.50.300:FF:000777">
    <property type="entry name" value="tRNA (N6-adenosine(37)-N6)-threonylcarbamoyltransferase complex ATPase TsaE"/>
    <property type="match status" value="1"/>
</dbReference>
<dbReference type="GO" id="GO:0002949">
    <property type="term" value="P:tRNA threonylcarbamoyladenosine modification"/>
    <property type="evidence" value="ECO:0007669"/>
    <property type="project" value="InterPro"/>
</dbReference>
<evidence type="ECO:0000313" key="11">
    <source>
        <dbReference type="EMBL" id="PKE26799.1"/>
    </source>
</evidence>
<keyword evidence="8" id="KW-0067">ATP-binding</keyword>
<keyword evidence="4" id="KW-0963">Cytoplasm</keyword>
<evidence type="ECO:0000256" key="5">
    <source>
        <dbReference type="ARBA" id="ARBA00022694"/>
    </source>
</evidence>
<comment type="subcellular location">
    <subcellularLocation>
        <location evidence="1">Cytoplasm</location>
    </subcellularLocation>
</comment>
<evidence type="ECO:0000313" key="12">
    <source>
        <dbReference type="Proteomes" id="UP000233482"/>
    </source>
</evidence>
<proteinExistence type="inferred from homology"/>
<dbReference type="NCBIfam" id="TIGR00150">
    <property type="entry name" value="T6A_YjeE"/>
    <property type="match status" value="1"/>
</dbReference>
<dbReference type="RefSeq" id="WP_086039215.1">
    <property type="nucleotide sequence ID" value="NZ_CP021058.1"/>
</dbReference>
<evidence type="ECO:0000256" key="3">
    <source>
        <dbReference type="ARBA" id="ARBA00019010"/>
    </source>
</evidence>
<dbReference type="InterPro" id="IPR003442">
    <property type="entry name" value="T6A_TsaE"/>
</dbReference>
<evidence type="ECO:0000256" key="2">
    <source>
        <dbReference type="ARBA" id="ARBA00007599"/>
    </source>
</evidence>
<protein>
    <recommendedName>
        <fullName evidence="3">tRNA threonylcarbamoyladenosine biosynthesis protein TsaE</fullName>
    </recommendedName>
    <alternativeName>
        <fullName evidence="10">t(6)A37 threonylcarbamoyladenosine biosynthesis protein TsaE</fullName>
    </alternativeName>
</protein>
<sequence>MKITINSIEDTERLAQTIATLVTRGDVLLLHGDLGAGKTTFSQFFGKALGIERKITSPTFNIIKSYEGKLPFHHMDCYRLEGAEDDLGFDEYFYGDGVTIVEWPEMIEDFLPEDYIELNLKYIEDAKREIEIQAMGSRGNRLKEQIIDEVTAY</sequence>
<dbReference type="Proteomes" id="UP000233482">
    <property type="component" value="Unassembled WGS sequence"/>
</dbReference>
<dbReference type="SUPFAM" id="SSF52540">
    <property type="entry name" value="P-loop containing nucleoside triphosphate hydrolases"/>
    <property type="match status" value="1"/>
</dbReference>
<dbReference type="PANTHER" id="PTHR33540">
    <property type="entry name" value="TRNA THREONYLCARBAMOYLADENOSINE BIOSYNTHESIS PROTEIN TSAE"/>
    <property type="match status" value="1"/>
</dbReference>
<evidence type="ECO:0000256" key="8">
    <source>
        <dbReference type="ARBA" id="ARBA00022840"/>
    </source>
</evidence>
<organism evidence="11 12">
    <name type="scientific">Macrococcoides caseolyticum</name>
    <dbReference type="NCBI Taxonomy" id="69966"/>
    <lineage>
        <taxon>Bacteria</taxon>
        <taxon>Bacillati</taxon>
        <taxon>Bacillota</taxon>
        <taxon>Bacilli</taxon>
        <taxon>Bacillales</taxon>
        <taxon>Staphylococcaceae</taxon>
        <taxon>Macrococcoides</taxon>
    </lineage>
</organism>
<dbReference type="GO" id="GO:0005524">
    <property type="term" value="F:ATP binding"/>
    <property type="evidence" value="ECO:0007669"/>
    <property type="project" value="UniProtKB-KW"/>
</dbReference>
<dbReference type="GO" id="GO:0005737">
    <property type="term" value="C:cytoplasm"/>
    <property type="evidence" value="ECO:0007669"/>
    <property type="project" value="UniProtKB-SubCell"/>
</dbReference>
<keyword evidence="5" id="KW-0819">tRNA processing</keyword>
<dbReference type="Gene3D" id="3.40.50.300">
    <property type="entry name" value="P-loop containing nucleotide triphosphate hydrolases"/>
    <property type="match status" value="1"/>
</dbReference>
<dbReference type="InterPro" id="IPR027417">
    <property type="entry name" value="P-loop_NTPase"/>
</dbReference>
<keyword evidence="6" id="KW-0479">Metal-binding</keyword>
<comment type="caution">
    <text evidence="11">The sequence shown here is derived from an EMBL/GenBank/DDBJ whole genome shotgun (WGS) entry which is preliminary data.</text>
</comment>
<dbReference type="Pfam" id="PF02367">
    <property type="entry name" value="TsaE"/>
    <property type="match status" value="1"/>
</dbReference>
<name>A0A855GLI4_9STAP</name>
<comment type="similarity">
    <text evidence="2">Belongs to the TsaE family.</text>
</comment>